<evidence type="ECO:0000313" key="1">
    <source>
        <dbReference type="EMBL" id="CAF1716204.1"/>
    </source>
</evidence>
<name>A0A816IR56_BRANA</name>
<accession>A0A816IR56</accession>
<organism evidence="1">
    <name type="scientific">Brassica napus</name>
    <name type="common">Rape</name>
    <dbReference type="NCBI Taxonomy" id="3708"/>
    <lineage>
        <taxon>Eukaryota</taxon>
        <taxon>Viridiplantae</taxon>
        <taxon>Streptophyta</taxon>
        <taxon>Embryophyta</taxon>
        <taxon>Tracheophyta</taxon>
        <taxon>Spermatophyta</taxon>
        <taxon>Magnoliopsida</taxon>
        <taxon>eudicotyledons</taxon>
        <taxon>Gunneridae</taxon>
        <taxon>Pentapetalae</taxon>
        <taxon>rosids</taxon>
        <taxon>malvids</taxon>
        <taxon>Brassicales</taxon>
        <taxon>Brassicaceae</taxon>
        <taxon>Brassiceae</taxon>
        <taxon>Brassica</taxon>
    </lineage>
</organism>
<reference evidence="1" key="1">
    <citation type="submission" date="2021-01" db="EMBL/GenBank/DDBJ databases">
        <authorList>
            <consortium name="Genoscope - CEA"/>
            <person name="William W."/>
        </authorList>
    </citation>
    <scope>NUCLEOTIDE SEQUENCE</scope>
</reference>
<sequence>SWWTSCSFRKSSKGLRGNCFSWKLQVCSRRWSWTRSNKLYDQRNIRLV</sequence>
<protein>
    <submittedName>
        <fullName evidence="1">(rape) hypothetical protein</fullName>
    </submittedName>
</protein>
<gene>
    <name evidence="1" type="ORF">DARMORV10_C09P06720.1</name>
</gene>
<dbReference type="AlphaFoldDB" id="A0A816IR56"/>
<feature type="non-terminal residue" evidence="1">
    <location>
        <position position="1"/>
    </location>
</feature>
<dbReference type="Proteomes" id="UP001295469">
    <property type="component" value="Chromosome C09"/>
</dbReference>
<dbReference type="EMBL" id="HG994373">
    <property type="protein sequence ID" value="CAF1716204.1"/>
    <property type="molecule type" value="Genomic_DNA"/>
</dbReference>
<proteinExistence type="predicted"/>